<dbReference type="InterPro" id="IPR029062">
    <property type="entry name" value="Class_I_gatase-like"/>
</dbReference>
<accession>A0A6M7UKH8</accession>
<proteinExistence type="predicted"/>
<dbReference type="RefSeq" id="WP_064989565.1">
    <property type="nucleotide sequence ID" value="NZ_CP033361.1"/>
</dbReference>
<dbReference type="PANTHER" id="PTHR40469:SF2">
    <property type="entry name" value="GALACTOSE-BINDING DOMAIN-LIKE SUPERFAMILY PROTEIN"/>
    <property type="match status" value="1"/>
</dbReference>
<dbReference type="EMBL" id="CP033361">
    <property type="protein sequence ID" value="QKC76327.1"/>
    <property type="molecule type" value="Genomic_DNA"/>
</dbReference>
<dbReference type="Proteomes" id="UP000503339">
    <property type="component" value="Chromosome"/>
</dbReference>
<feature type="domain" description="ThuA-like" evidence="1">
    <location>
        <begin position="4"/>
        <end position="212"/>
    </location>
</feature>
<evidence type="ECO:0000313" key="2">
    <source>
        <dbReference type="EMBL" id="QKC76327.1"/>
    </source>
</evidence>
<dbReference type="AlphaFoldDB" id="A0A6M7UKH8"/>
<dbReference type="Pfam" id="PF06283">
    <property type="entry name" value="ThuA"/>
    <property type="match status" value="1"/>
</dbReference>
<reference evidence="2 3" key="1">
    <citation type="submission" date="2018-10" db="EMBL/GenBank/DDBJ databases">
        <authorList>
            <person name="Perry B.J."/>
            <person name="Sullivan J.T."/>
            <person name="Murphy R.J.T."/>
            <person name="Ramsay J.P."/>
            <person name="Ronson C.W."/>
        </authorList>
    </citation>
    <scope>NUCLEOTIDE SEQUENCE [LARGE SCALE GENOMIC DNA]</scope>
    <source>
        <strain evidence="2 3">NZP2014</strain>
    </source>
</reference>
<dbReference type="InterPro" id="IPR029010">
    <property type="entry name" value="ThuA-like"/>
</dbReference>
<dbReference type="SUPFAM" id="SSF52317">
    <property type="entry name" value="Class I glutamine amidotransferase-like"/>
    <property type="match status" value="1"/>
</dbReference>
<organism evidence="2 3">
    <name type="scientific">Mesorhizobium erdmanii</name>
    <dbReference type="NCBI Taxonomy" id="1777866"/>
    <lineage>
        <taxon>Bacteria</taxon>
        <taxon>Pseudomonadati</taxon>
        <taxon>Pseudomonadota</taxon>
        <taxon>Alphaproteobacteria</taxon>
        <taxon>Hyphomicrobiales</taxon>
        <taxon>Phyllobacteriaceae</taxon>
        <taxon>Mesorhizobium</taxon>
    </lineage>
</organism>
<sequence length="227" mass="24530">MAKKALIAWGGWEGHTPERSANIISALLQRNGFDVTLGEGTALFADPGLSSFDLIVPVITMSTIEKAELQNLTRAVREGSGLGGFHGTMGDSFRNEPDYQFMTGGQWVAHPGNIIDYDVVITQPDDPIVGGISDFAYRSEQYYMHVDPSNEVLATTTFTDAHFPGIGGVVMPVVWKRRYGAGKVFYSSLGHTADEFAVPEMALIVERGLLWAARGQGTSEVSKKASG</sequence>
<protein>
    <recommendedName>
        <fullName evidence="1">ThuA-like domain-containing protein</fullName>
    </recommendedName>
</protein>
<gene>
    <name evidence="2" type="ORF">EB233_12950</name>
</gene>
<dbReference type="Gene3D" id="3.40.50.880">
    <property type="match status" value="1"/>
</dbReference>
<keyword evidence="3" id="KW-1185">Reference proteome</keyword>
<name>A0A6M7UKH8_9HYPH</name>
<dbReference type="PANTHER" id="PTHR40469">
    <property type="entry name" value="SECRETED GLYCOSYL HYDROLASE"/>
    <property type="match status" value="1"/>
</dbReference>
<dbReference type="KEGG" id="merd:EB233_12950"/>
<evidence type="ECO:0000313" key="3">
    <source>
        <dbReference type="Proteomes" id="UP000503339"/>
    </source>
</evidence>
<evidence type="ECO:0000259" key="1">
    <source>
        <dbReference type="Pfam" id="PF06283"/>
    </source>
</evidence>